<name>A0A3P3XFI8_9SPIR</name>
<dbReference type="Gene3D" id="3.30.365.10">
    <property type="entry name" value="Aldehyde oxidase/xanthine dehydrogenase, molybdopterin binding domain"/>
    <property type="match status" value="4"/>
</dbReference>
<dbReference type="SUPFAM" id="SSF54665">
    <property type="entry name" value="CO dehydrogenase molybdoprotein N-domain-like"/>
    <property type="match status" value="1"/>
</dbReference>
<dbReference type="EMBL" id="FWDM01000003">
    <property type="protein sequence ID" value="SLM10116.1"/>
    <property type="molecule type" value="Genomic_DNA"/>
</dbReference>
<dbReference type="AlphaFoldDB" id="A0A3P3XFI8"/>
<organism evidence="4">
    <name type="scientific">uncultured spirochete</name>
    <dbReference type="NCBI Taxonomy" id="156406"/>
    <lineage>
        <taxon>Bacteria</taxon>
        <taxon>Pseudomonadati</taxon>
        <taxon>Spirochaetota</taxon>
        <taxon>Spirochaetia</taxon>
        <taxon>Spirochaetales</taxon>
        <taxon>environmental samples</taxon>
    </lineage>
</organism>
<evidence type="ECO:0000313" key="4">
    <source>
        <dbReference type="EMBL" id="SLM10116.1"/>
    </source>
</evidence>
<feature type="domain" description="Aldehyde oxidase/xanthine dehydrogenase a/b hammerhead" evidence="3">
    <location>
        <begin position="3"/>
        <end position="106"/>
    </location>
</feature>
<dbReference type="PANTHER" id="PTHR11908">
    <property type="entry name" value="XANTHINE DEHYDROGENASE"/>
    <property type="match status" value="1"/>
</dbReference>
<gene>
    <name evidence="4" type="ORF">SPIROBIBN47_110041</name>
</gene>
<evidence type="ECO:0000256" key="2">
    <source>
        <dbReference type="ARBA" id="ARBA00023002"/>
    </source>
</evidence>
<dbReference type="InterPro" id="IPR036856">
    <property type="entry name" value="Ald_Oxase/Xan_DH_a/b_sf"/>
</dbReference>
<evidence type="ECO:0000259" key="3">
    <source>
        <dbReference type="SMART" id="SM01008"/>
    </source>
</evidence>
<dbReference type="InterPro" id="IPR016208">
    <property type="entry name" value="Ald_Oxase/xanthine_DH-like"/>
</dbReference>
<accession>A0A3P3XFI8</accession>
<reference evidence="4" key="1">
    <citation type="submission" date="2017-02" db="EMBL/GenBank/DDBJ databases">
        <authorList>
            <person name="Regsiter A."/>
            <person name="William W."/>
        </authorList>
    </citation>
    <scope>NUCLEOTIDE SEQUENCE</scope>
    <source>
        <strain evidence="4">Bib</strain>
    </source>
</reference>
<dbReference type="GO" id="GO:0005506">
    <property type="term" value="F:iron ion binding"/>
    <property type="evidence" value="ECO:0007669"/>
    <property type="project" value="InterPro"/>
</dbReference>
<dbReference type="SMART" id="SM01008">
    <property type="entry name" value="Ald_Xan_dh_C"/>
    <property type="match status" value="1"/>
</dbReference>
<protein>
    <recommendedName>
        <fullName evidence="3">Aldehyde oxidase/xanthine dehydrogenase a/b hammerhead domain-containing protein</fullName>
    </recommendedName>
</protein>
<keyword evidence="1" id="KW-0500">Molybdenum</keyword>
<proteinExistence type="predicted"/>
<dbReference type="InterPro" id="IPR008274">
    <property type="entry name" value="AldOxase/xan_DH_MoCoBD1"/>
</dbReference>
<keyword evidence="2" id="KW-0560">Oxidoreductase</keyword>
<sequence length="683" mass="74925">MQKNEYIPFDQLEVPGMLYACMIRATAQIGHILAIRPPALPSGYSILTADQLPLRNELKISSVSIPVFASDTVSYAGETVGLIIGPDPLLVEEFASSTAVECDGDSVHRDWRMFPSSRIAARLNLQRGNMPEVSQNDSPLVFNSYVSIEPGEFSFNSGIGALAEWDYDKLKLACPTLWPEHVRSSLASILEASPSDIELLPVLMNDSSEFYFWYPSLLAARAAFAAWTLKRPVKLIVSIKRERQYLPRVQGISLWFKSIWSSKTSRLLGIECRFSIPTGTYSVFANKILRKTAHLAADIVPGLPVSITGFAIRTNAVPMGAIESPASAAIYAMLQAHIAQAARALDRDVFELSQSTLSRMDTSKKAGALGIAEIPFAKIAKPLLEKTDFMRKYAAYELVHKRNPGGKEALLRAISFSLAYQGASDFLPESARKSEVRLSLDRNLKAHVESDAAFASERLKAALTTLIADNLKIPPAHIFFAMQKSPHPDSVPLMSSSGIAMLGDIVRRASARVQRLRFREGLPISAHAFSSVRAQENSTNVLSKIERPSLGAAIIEVEYDTRSGIFQFIRIHISVNAGKILSPLNAKSAIRAASINAMRSCLVSTSPNAAERNDMYDHILSRSTIAIELLDDEKSTIPRPVGDIVHSLVLSCFLGIMQQLNETNRFILPFRPVSATIAEGAQQ</sequence>
<dbReference type="GO" id="GO:0016491">
    <property type="term" value="F:oxidoreductase activity"/>
    <property type="evidence" value="ECO:0007669"/>
    <property type="project" value="UniProtKB-KW"/>
</dbReference>
<dbReference type="Gene3D" id="3.90.1170.50">
    <property type="entry name" value="Aldehyde oxidase/xanthine dehydrogenase, a/b hammerhead"/>
    <property type="match status" value="1"/>
</dbReference>
<dbReference type="InterPro" id="IPR000674">
    <property type="entry name" value="Ald_Oxase/Xan_DH_a/b"/>
</dbReference>
<dbReference type="InterPro" id="IPR037165">
    <property type="entry name" value="AldOxase/xan_DH_Mopterin-bd_sf"/>
</dbReference>
<dbReference type="Pfam" id="PF02738">
    <property type="entry name" value="MoCoBD_1"/>
    <property type="match status" value="1"/>
</dbReference>
<dbReference type="PANTHER" id="PTHR11908:SF132">
    <property type="entry name" value="ALDEHYDE OXIDASE 1-RELATED"/>
    <property type="match status" value="1"/>
</dbReference>
<dbReference type="SUPFAM" id="SSF56003">
    <property type="entry name" value="Molybdenum cofactor-binding domain"/>
    <property type="match status" value="1"/>
</dbReference>
<evidence type="ECO:0000256" key="1">
    <source>
        <dbReference type="ARBA" id="ARBA00022505"/>
    </source>
</evidence>